<dbReference type="InterPro" id="IPR015865">
    <property type="entry name" value="Riboflavin_kinase_bac/euk"/>
</dbReference>
<dbReference type="GO" id="GO:0009398">
    <property type="term" value="P:FMN biosynthetic process"/>
    <property type="evidence" value="ECO:0007669"/>
    <property type="project" value="UniProtKB-UniRule"/>
</dbReference>
<protein>
    <recommendedName>
        <fullName evidence="15">Riboflavin biosynthesis protein</fullName>
    </recommendedName>
    <domain>
        <recommendedName>
            <fullName evidence="15">Riboflavin kinase</fullName>
            <ecNumber evidence="15">2.7.1.26</ecNumber>
        </recommendedName>
        <alternativeName>
            <fullName evidence="15">Flavokinase</fullName>
        </alternativeName>
    </domain>
    <domain>
        <recommendedName>
            <fullName evidence="15">FMN adenylyltransferase</fullName>
            <ecNumber evidence="15">2.7.7.2</ecNumber>
        </recommendedName>
        <alternativeName>
            <fullName evidence="15">FAD pyrophosphorylase</fullName>
        </alternativeName>
        <alternativeName>
            <fullName evidence="15">FAD synthase</fullName>
        </alternativeName>
    </domain>
</protein>
<dbReference type="Pfam" id="PF01687">
    <property type="entry name" value="Flavokinase"/>
    <property type="match status" value="1"/>
</dbReference>
<keyword evidence="6 15" id="KW-0808">Transferase</keyword>
<evidence type="ECO:0000256" key="9">
    <source>
        <dbReference type="ARBA" id="ARBA00022777"/>
    </source>
</evidence>
<keyword evidence="9 15" id="KW-0418">Kinase</keyword>
<evidence type="ECO:0000256" key="3">
    <source>
        <dbReference type="ARBA" id="ARBA00005201"/>
    </source>
</evidence>
<dbReference type="InterPro" id="IPR014729">
    <property type="entry name" value="Rossmann-like_a/b/a_fold"/>
</dbReference>
<keyword evidence="7 15" id="KW-0548">Nucleotidyltransferase</keyword>
<dbReference type="RefSeq" id="WP_025659448.1">
    <property type="nucleotide sequence ID" value="NZ_LNCD01000145.1"/>
</dbReference>
<dbReference type="AlphaFoldDB" id="A0A109J1Y7"/>
<dbReference type="FunFam" id="3.40.50.620:FF:000021">
    <property type="entry name" value="Riboflavin biosynthesis protein"/>
    <property type="match status" value="1"/>
</dbReference>
<dbReference type="Pfam" id="PF06574">
    <property type="entry name" value="FAD_syn"/>
    <property type="match status" value="1"/>
</dbReference>
<evidence type="ECO:0000256" key="12">
    <source>
        <dbReference type="ARBA" id="ARBA00023268"/>
    </source>
</evidence>
<keyword evidence="11 15" id="KW-0067">ATP-binding</keyword>
<keyword evidence="12" id="KW-0511">Multifunctional enzyme</keyword>
<keyword evidence="4 15" id="KW-0285">Flavoprotein</keyword>
<dbReference type="CDD" id="cd02064">
    <property type="entry name" value="FAD_synthetase_N"/>
    <property type="match status" value="1"/>
</dbReference>
<dbReference type="Proteomes" id="UP000068164">
    <property type="component" value="Unassembled WGS sequence"/>
</dbReference>
<evidence type="ECO:0000256" key="7">
    <source>
        <dbReference type="ARBA" id="ARBA00022695"/>
    </source>
</evidence>
<dbReference type="EC" id="2.7.7.2" evidence="15"/>
<dbReference type="NCBIfam" id="NF004160">
    <property type="entry name" value="PRK05627.1-3"/>
    <property type="match status" value="1"/>
</dbReference>
<dbReference type="UniPathway" id="UPA00276">
    <property type="reaction ID" value="UER00406"/>
</dbReference>
<dbReference type="EMBL" id="LNCD01000145">
    <property type="protein sequence ID" value="KWV40823.1"/>
    <property type="molecule type" value="Genomic_DNA"/>
</dbReference>
<evidence type="ECO:0000256" key="2">
    <source>
        <dbReference type="ARBA" id="ARBA00004726"/>
    </source>
</evidence>
<gene>
    <name evidence="17" type="ORF">AS026_25240</name>
</gene>
<dbReference type="EC" id="2.7.1.26" evidence="15"/>
<proteinExistence type="inferred from homology"/>
<comment type="similarity">
    <text evidence="15">Belongs to the ribF family.</text>
</comment>
<evidence type="ECO:0000256" key="15">
    <source>
        <dbReference type="PIRNR" id="PIRNR004491"/>
    </source>
</evidence>
<evidence type="ECO:0000256" key="4">
    <source>
        <dbReference type="ARBA" id="ARBA00022630"/>
    </source>
</evidence>
<dbReference type="PANTHER" id="PTHR22749:SF6">
    <property type="entry name" value="RIBOFLAVIN KINASE"/>
    <property type="match status" value="1"/>
</dbReference>
<evidence type="ECO:0000259" key="16">
    <source>
        <dbReference type="SMART" id="SM00904"/>
    </source>
</evidence>
<dbReference type="PANTHER" id="PTHR22749">
    <property type="entry name" value="RIBOFLAVIN KINASE/FMN ADENYLYLTRANSFERASE"/>
    <property type="match status" value="1"/>
</dbReference>
<evidence type="ECO:0000256" key="8">
    <source>
        <dbReference type="ARBA" id="ARBA00022741"/>
    </source>
</evidence>
<evidence type="ECO:0000256" key="5">
    <source>
        <dbReference type="ARBA" id="ARBA00022643"/>
    </source>
</evidence>
<dbReference type="InterPro" id="IPR023468">
    <property type="entry name" value="Riboflavin_kinase"/>
</dbReference>
<comment type="pathway">
    <text evidence="2 15">Cofactor biosynthesis; FAD biosynthesis; FAD from FMN: step 1/1.</text>
</comment>
<evidence type="ECO:0000256" key="1">
    <source>
        <dbReference type="ARBA" id="ARBA00002121"/>
    </source>
</evidence>
<name>A0A109J1Y7_9HYPH</name>
<dbReference type="GO" id="GO:0009231">
    <property type="term" value="P:riboflavin biosynthetic process"/>
    <property type="evidence" value="ECO:0007669"/>
    <property type="project" value="InterPro"/>
</dbReference>
<dbReference type="Gene3D" id="3.40.50.620">
    <property type="entry name" value="HUPs"/>
    <property type="match status" value="1"/>
</dbReference>
<evidence type="ECO:0000256" key="13">
    <source>
        <dbReference type="ARBA" id="ARBA00047880"/>
    </source>
</evidence>
<dbReference type="GO" id="GO:0008531">
    <property type="term" value="F:riboflavin kinase activity"/>
    <property type="evidence" value="ECO:0007669"/>
    <property type="project" value="UniProtKB-UniRule"/>
</dbReference>
<keyword evidence="10 15" id="KW-0274">FAD</keyword>
<comment type="caution">
    <text evidence="17">The sequence shown here is derived from an EMBL/GenBank/DDBJ whole genome shotgun (WGS) entry which is preliminary data.</text>
</comment>
<comment type="function">
    <text evidence="1">Catalyzes the phosphorylation of riboflavin to FMN followed by the adenylation of FMN to FAD.</text>
</comment>
<dbReference type="PIRSF" id="PIRSF004491">
    <property type="entry name" value="FAD_Synth"/>
    <property type="match status" value="1"/>
</dbReference>
<evidence type="ECO:0000313" key="18">
    <source>
        <dbReference type="Proteomes" id="UP000068164"/>
    </source>
</evidence>
<dbReference type="NCBIfam" id="TIGR00083">
    <property type="entry name" value="ribF"/>
    <property type="match status" value="1"/>
</dbReference>
<dbReference type="GO" id="GO:0006747">
    <property type="term" value="P:FAD biosynthetic process"/>
    <property type="evidence" value="ECO:0007669"/>
    <property type="project" value="UniProtKB-UniRule"/>
</dbReference>
<comment type="catalytic activity">
    <reaction evidence="13 15">
        <text>riboflavin + ATP = FMN + ADP + H(+)</text>
        <dbReference type="Rhea" id="RHEA:14357"/>
        <dbReference type="ChEBI" id="CHEBI:15378"/>
        <dbReference type="ChEBI" id="CHEBI:30616"/>
        <dbReference type="ChEBI" id="CHEBI:57986"/>
        <dbReference type="ChEBI" id="CHEBI:58210"/>
        <dbReference type="ChEBI" id="CHEBI:456216"/>
        <dbReference type="EC" id="2.7.1.26"/>
    </reaction>
</comment>
<comment type="pathway">
    <text evidence="3 15">Cofactor biosynthesis; FMN biosynthesis; FMN from riboflavin (ATP route): step 1/1.</text>
</comment>
<dbReference type="SMART" id="SM00904">
    <property type="entry name" value="Flavokinase"/>
    <property type="match status" value="1"/>
</dbReference>
<dbReference type="SUPFAM" id="SSF52374">
    <property type="entry name" value="Nucleotidylyl transferase"/>
    <property type="match status" value="1"/>
</dbReference>
<reference evidence="17 18" key="1">
    <citation type="submission" date="2015-11" db="EMBL/GenBank/DDBJ databases">
        <title>Draft Genome Sequence of the Strain BR 10423 (Rhizobium sp.) isolated from nodules of Mimosa pudica.</title>
        <authorList>
            <person name="Barauna A.C."/>
            <person name="Zilli J.E."/>
            <person name="Simoes-Araujo J.L."/>
            <person name="Reis V.M."/>
            <person name="James E.K."/>
            <person name="Reis F.B.Jr."/>
            <person name="Rouws L.F."/>
            <person name="Passos S.R."/>
            <person name="Gois S.R."/>
        </authorList>
    </citation>
    <scope>NUCLEOTIDE SEQUENCE [LARGE SCALE GENOMIC DNA]</scope>
    <source>
        <strain evidence="17 18">BR10423</strain>
    </source>
</reference>
<keyword evidence="5 15" id="KW-0288">FMN</keyword>
<dbReference type="InterPro" id="IPR002606">
    <property type="entry name" value="Riboflavin_kinase_bac"/>
</dbReference>
<sequence length="327" mass="36288">MTVFHRNETREPLPAHLHGGVIAIGNFDGVHRGHQSVLNRALEISRQRGIPALVLTFEPHPRTVFRPEQPVFRLTPAPLKARILEAIGFNAVIEYPFDREFSQRSADDFIHSILKDWLSASEVVTGFNFHFGRSREGGPAFLMDAGQKYGFGVTLIDAFRDENTDVVSSSHVRELLRDGNVSEAAAMLGYHYTVEAEVIGGEKLGRQLGFPTANMRLPAEADIQAGIYAVRFRLADGTLYDGVASYGRRPTVTDNGAPLLETYLFDFSGDLYGQLCSVSFLGYLRPELKFDGLDPLVEQMNRDKEEASALLTGVQPLGELDRKICFA</sequence>
<dbReference type="GO" id="GO:0005524">
    <property type="term" value="F:ATP binding"/>
    <property type="evidence" value="ECO:0007669"/>
    <property type="project" value="UniProtKB-UniRule"/>
</dbReference>
<evidence type="ECO:0000313" key="17">
    <source>
        <dbReference type="EMBL" id="KWV40823.1"/>
    </source>
</evidence>
<dbReference type="Gene3D" id="2.40.30.30">
    <property type="entry name" value="Riboflavin kinase-like"/>
    <property type="match status" value="1"/>
</dbReference>
<evidence type="ECO:0000256" key="10">
    <source>
        <dbReference type="ARBA" id="ARBA00022827"/>
    </source>
</evidence>
<keyword evidence="8 15" id="KW-0547">Nucleotide-binding</keyword>
<dbReference type="OrthoDB" id="9803667at2"/>
<evidence type="ECO:0000256" key="6">
    <source>
        <dbReference type="ARBA" id="ARBA00022679"/>
    </source>
</evidence>
<keyword evidence="18" id="KW-1185">Reference proteome</keyword>
<organism evidence="17 18">
    <name type="scientific">Rhizobium altiplani</name>
    <dbReference type="NCBI Taxonomy" id="1864509"/>
    <lineage>
        <taxon>Bacteria</taxon>
        <taxon>Pseudomonadati</taxon>
        <taxon>Pseudomonadota</taxon>
        <taxon>Alphaproteobacteria</taxon>
        <taxon>Hyphomicrobiales</taxon>
        <taxon>Rhizobiaceae</taxon>
        <taxon>Rhizobium/Agrobacterium group</taxon>
        <taxon>Rhizobium</taxon>
    </lineage>
</organism>
<feature type="domain" description="Riboflavin kinase" evidence="16">
    <location>
        <begin position="187"/>
        <end position="312"/>
    </location>
</feature>
<dbReference type="SUPFAM" id="SSF82114">
    <property type="entry name" value="Riboflavin kinase-like"/>
    <property type="match status" value="1"/>
</dbReference>
<dbReference type="InterPro" id="IPR015864">
    <property type="entry name" value="FAD_synthase"/>
</dbReference>
<dbReference type="UniPathway" id="UPA00277">
    <property type="reaction ID" value="UER00407"/>
</dbReference>
<evidence type="ECO:0000256" key="14">
    <source>
        <dbReference type="ARBA" id="ARBA00049494"/>
    </source>
</evidence>
<dbReference type="InterPro" id="IPR023465">
    <property type="entry name" value="Riboflavin_kinase_dom_sf"/>
</dbReference>
<dbReference type="GO" id="GO:0003919">
    <property type="term" value="F:FMN adenylyltransferase activity"/>
    <property type="evidence" value="ECO:0007669"/>
    <property type="project" value="UniProtKB-UniRule"/>
</dbReference>
<accession>A0A109J1Y7</accession>
<comment type="catalytic activity">
    <reaction evidence="14 15">
        <text>FMN + ATP + H(+) = FAD + diphosphate</text>
        <dbReference type="Rhea" id="RHEA:17237"/>
        <dbReference type="ChEBI" id="CHEBI:15378"/>
        <dbReference type="ChEBI" id="CHEBI:30616"/>
        <dbReference type="ChEBI" id="CHEBI:33019"/>
        <dbReference type="ChEBI" id="CHEBI:57692"/>
        <dbReference type="ChEBI" id="CHEBI:58210"/>
        <dbReference type="EC" id="2.7.7.2"/>
    </reaction>
</comment>
<evidence type="ECO:0000256" key="11">
    <source>
        <dbReference type="ARBA" id="ARBA00022840"/>
    </source>
</evidence>